<feature type="domain" description="BON" evidence="1">
    <location>
        <begin position="21"/>
        <end position="89"/>
    </location>
</feature>
<evidence type="ECO:0000313" key="3">
    <source>
        <dbReference type="Proteomes" id="UP000311605"/>
    </source>
</evidence>
<evidence type="ECO:0000313" key="2">
    <source>
        <dbReference type="EMBL" id="TNM61387.1"/>
    </source>
</evidence>
<gene>
    <name evidence="2" type="ORF">FHP24_22960</name>
</gene>
<dbReference type="OrthoDB" id="7916339at2"/>
<organism evidence="2 3">
    <name type="scientific">Aliirhizobium smilacinae</name>
    <dbReference type="NCBI Taxonomy" id="1395944"/>
    <lineage>
        <taxon>Bacteria</taxon>
        <taxon>Pseudomonadati</taxon>
        <taxon>Pseudomonadota</taxon>
        <taxon>Alphaproteobacteria</taxon>
        <taxon>Hyphomicrobiales</taxon>
        <taxon>Rhizobiaceae</taxon>
        <taxon>Aliirhizobium</taxon>
    </lineage>
</organism>
<dbReference type="InterPro" id="IPR051686">
    <property type="entry name" value="Lipoprotein_DolP"/>
</dbReference>
<name>A0A5C4XD45_9HYPH</name>
<reference evidence="2 3" key="1">
    <citation type="submission" date="2019-06" db="EMBL/GenBank/DDBJ databases">
        <title>The draft genome of Rhizobium smilacinae PTYR-5.</title>
        <authorList>
            <person name="Liu L."/>
            <person name="Li L."/>
            <person name="Zhang X."/>
        </authorList>
    </citation>
    <scope>NUCLEOTIDE SEQUENCE [LARGE SCALE GENOMIC DNA]</scope>
    <source>
        <strain evidence="2 3">PTYR-5</strain>
    </source>
</reference>
<dbReference type="RefSeq" id="WP_139678553.1">
    <property type="nucleotide sequence ID" value="NZ_VDMN01000006.1"/>
</dbReference>
<sequence length="97" mass="10228">MVFKHQQFYEAPPEIEVEFPARATLESAVSDALASSGGIDASDVTVTANGSTITLAGAVLRLEEVTRAEEVARSVEGVTKVRNEIAATGPDQVQRGI</sequence>
<keyword evidence="3" id="KW-1185">Reference proteome</keyword>
<dbReference type="PROSITE" id="PS50914">
    <property type="entry name" value="BON"/>
    <property type="match status" value="1"/>
</dbReference>
<dbReference type="InterPro" id="IPR007055">
    <property type="entry name" value="BON_dom"/>
</dbReference>
<dbReference type="Proteomes" id="UP000311605">
    <property type="component" value="Unassembled WGS sequence"/>
</dbReference>
<accession>A0A5C4XD45</accession>
<proteinExistence type="predicted"/>
<dbReference type="Pfam" id="PF04972">
    <property type="entry name" value="BON"/>
    <property type="match status" value="1"/>
</dbReference>
<dbReference type="Gene3D" id="3.30.1340.30">
    <property type="match status" value="1"/>
</dbReference>
<dbReference type="PANTHER" id="PTHR34606:SF15">
    <property type="entry name" value="BON DOMAIN-CONTAINING PROTEIN"/>
    <property type="match status" value="1"/>
</dbReference>
<protein>
    <submittedName>
        <fullName evidence="2">BON domain-containing protein</fullName>
    </submittedName>
</protein>
<dbReference type="AlphaFoldDB" id="A0A5C4XD45"/>
<evidence type="ECO:0000259" key="1">
    <source>
        <dbReference type="PROSITE" id="PS50914"/>
    </source>
</evidence>
<dbReference type="PANTHER" id="PTHR34606">
    <property type="entry name" value="BON DOMAIN-CONTAINING PROTEIN"/>
    <property type="match status" value="1"/>
</dbReference>
<dbReference type="EMBL" id="VDMN01000006">
    <property type="protein sequence ID" value="TNM61387.1"/>
    <property type="molecule type" value="Genomic_DNA"/>
</dbReference>
<comment type="caution">
    <text evidence="2">The sequence shown here is derived from an EMBL/GenBank/DDBJ whole genome shotgun (WGS) entry which is preliminary data.</text>
</comment>